<dbReference type="InterPro" id="IPR000683">
    <property type="entry name" value="Gfo/Idh/MocA-like_OxRdtase_N"/>
</dbReference>
<reference evidence="2" key="2">
    <citation type="submission" date="2021-10" db="EMBL/GenBank/DDBJ databases">
        <title>Phylogenomics reveals ancestral predisposition of the termite-cultivated fungus Termitomyces towards a domesticated lifestyle.</title>
        <authorList>
            <person name="Auxier B."/>
            <person name="Grum-Grzhimaylo A."/>
            <person name="Cardenas M.E."/>
            <person name="Lodge J.D."/>
            <person name="Laessoe T."/>
            <person name="Pedersen O."/>
            <person name="Smith M.E."/>
            <person name="Kuyper T.W."/>
            <person name="Franco-Molano E.A."/>
            <person name="Baroni T.J."/>
            <person name="Aanen D.K."/>
        </authorList>
    </citation>
    <scope>NUCLEOTIDE SEQUENCE</scope>
    <source>
        <strain evidence="2">AP01</strain>
        <tissue evidence="2">Mycelium</tissue>
    </source>
</reference>
<dbReference type="OrthoDB" id="10250282at2759"/>
<organism evidence="2 3">
    <name type="scientific">Asterophora parasitica</name>
    <dbReference type="NCBI Taxonomy" id="117018"/>
    <lineage>
        <taxon>Eukaryota</taxon>
        <taxon>Fungi</taxon>
        <taxon>Dikarya</taxon>
        <taxon>Basidiomycota</taxon>
        <taxon>Agaricomycotina</taxon>
        <taxon>Agaricomycetes</taxon>
        <taxon>Agaricomycetidae</taxon>
        <taxon>Agaricales</taxon>
        <taxon>Tricholomatineae</taxon>
        <taxon>Lyophyllaceae</taxon>
        <taxon>Asterophora</taxon>
    </lineage>
</organism>
<sequence>SFPVLACSTKLGPHLKVMALIEPAIKHANAILEKKCNSFVMSTYAGTRVFKTLDNFVKNMFPEDRPCAVIVGSPPMFCRSLQPGHDIEIQILKHFPGVTLFIEKPIATGMCH</sequence>
<dbReference type="Pfam" id="PF01408">
    <property type="entry name" value="GFO_IDH_MocA"/>
    <property type="match status" value="1"/>
</dbReference>
<evidence type="ECO:0000313" key="2">
    <source>
        <dbReference type="EMBL" id="KAG5640306.1"/>
    </source>
</evidence>
<accession>A0A9P7K9Y2</accession>
<gene>
    <name evidence="2" type="ORF">DXG03_009293</name>
</gene>
<keyword evidence="3" id="KW-1185">Reference proteome</keyword>
<dbReference type="Proteomes" id="UP000775547">
    <property type="component" value="Unassembled WGS sequence"/>
</dbReference>
<name>A0A9P7K9Y2_9AGAR</name>
<feature type="domain" description="Gfo/Idh/MocA-like oxidoreductase N-terminal" evidence="1">
    <location>
        <begin position="13"/>
        <end position="108"/>
    </location>
</feature>
<feature type="non-terminal residue" evidence="2">
    <location>
        <position position="1"/>
    </location>
</feature>
<dbReference type="AlphaFoldDB" id="A0A9P7K9Y2"/>
<evidence type="ECO:0000259" key="1">
    <source>
        <dbReference type="Pfam" id="PF01408"/>
    </source>
</evidence>
<evidence type="ECO:0000313" key="3">
    <source>
        <dbReference type="Proteomes" id="UP000775547"/>
    </source>
</evidence>
<proteinExistence type="predicted"/>
<protein>
    <recommendedName>
        <fullName evidence="1">Gfo/Idh/MocA-like oxidoreductase N-terminal domain-containing protein</fullName>
    </recommendedName>
</protein>
<comment type="caution">
    <text evidence="2">The sequence shown here is derived from an EMBL/GenBank/DDBJ whole genome shotgun (WGS) entry which is preliminary data.</text>
</comment>
<dbReference type="EMBL" id="JABCKV010000876">
    <property type="protein sequence ID" value="KAG5640306.1"/>
    <property type="molecule type" value="Genomic_DNA"/>
</dbReference>
<reference evidence="2" key="1">
    <citation type="submission" date="2020-07" db="EMBL/GenBank/DDBJ databases">
        <authorList>
            <person name="Nieuwenhuis M."/>
            <person name="Van De Peppel L.J.J."/>
        </authorList>
    </citation>
    <scope>NUCLEOTIDE SEQUENCE</scope>
    <source>
        <strain evidence="2">AP01</strain>
        <tissue evidence="2">Mycelium</tissue>
    </source>
</reference>
<dbReference type="GO" id="GO:0000166">
    <property type="term" value="F:nucleotide binding"/>
    <property type="evidence" value="ECO:0007669"/>
    <property type="project" value="InterPro"/>
</dbReference>